<dbReference type="GO" id="GO:0016491">
    <property type="term" value="F:oxidoreductase activity"/>
    <property type="evidence" value="ECO:0007669"/>
    <property type="project" value="InterPro"/>
</dbReference>
<feature type="region of interest" description="Disordered" evidence="1">
    <location>
        <begin position="530"/>
        <end position="549"/>
    </location>
</feature>
<dbReference type="PANTHER" id="PTHR10742">
    <property type="entry name" value="FLAVIN MONOAMINE OXIDASE"/>
    <property type="match status" value="1"/>
</dbReference>
<comment type="caution">
    <text evidence="3">The sequence shown here is derived from an EMBL/GenBank/DDBJ whole genome shotgun (WGS) entry which is preliminary data.</text>
</comment>
<reference evidence="3 4" key="1">
    <citation type="submission" date="2023-08" db="EMBL/GenBank/DDBJ databases">
        <title>Black Yeasts Isolated from many extreme environments.</title>
        <authorList>
            <person name="Coleine C."/>
            <person name="Stajich J.E."/>
            <person name="Selbmann L."/>
        </authorList>
    </citation>
    <scope>NUCLEOTIDE SEQUENCE [LARGE SCALE GENOMIC DNA]</scope>
    <source>
        <strain evidence="3 4">CCFEE 5792</strain>
    </source>
</reference>
<dbReference type="InterPro" id="IPR002937">
    <property type="entry name" value="Amino_oxidase"/>
</dbReference>
<keyword evidence="4" id="KW-1185">Reference proteome</keyword>
<dbReference type="Gene3D" id="3.90.660.10">
    <property type="match status" value="1"/>
</dbReference>
<dbReference type="Gene3D" id="3.50.50.60">
    <property type="entry name" value="FAD/NAD(P)-binding domain"/>
    <property type="match status" value="1"/>
</dbReference>
<organism evidence="3 4">
    <name type="scientific">Exophiala bonariae</name>
    <dbReference type="NCBI Taxonomy" id="1690606"/>
    <lineage>
        <taxon>Eukaryota</taxon>
        <taxon>Fungi</taxon>
        <taxon>Dikarya</taxon>
        <taxon>Ascomycota</taxon>
        <taxon>Pezizomycotina</taxon>
        <taxon>Eurotiomycetes</taxon>
        <taxon>Chaetothyriomycetidae</taxon>
        <taxon>Chaetothyriales</taxon>
        <taxon>Herpotrichiellaceae</taxon>
        <taxon>Exophiala</taxon>
    </lineage>
</organism>
<dbReference type="Pfam" id="PF01593">
    <property type="entry name" value="Amino_oxidase"/>
    <property type="match status" value="1"/>
</dbReference>
<sequence>MRAPQSATATARHVAVIGAGMAGLRCSIVLARSGMQVTLIEARDRVGGRIHQQRCGGHLVDMGPNWIHGTAGNPISAIAEKTNAVVVSPDEDGALFDSDGRRRPAEQANALSAEIWALIADAFKYSEEKGRQIGAGVSLFEYVRARVDGELDLDGGGRDEAGIARRQKLNLDRADLLREVEKWGPFVGDPVQRQSLRFFWLEECIEGENVFVASTYRDILAEVWQSALEEQQRGHLKVQLETEVIHVELLSEGAQSEGGKVRITTAASEKQTFDDVVVTAPLGWLKRNKDNVFTPALPARLSQAIDNINYGRLEKLYVTFPSAFWLGKDGGDTSSHPLFTQFHDPNYIEHPVSDGAWNQEIMSLAHLPGLTAQPTLLFYIYGPCASWIVAQVKDLTPHSDAYNAVLTAFAEPFYSRLPHYSPSTDEACRPSAFLMTQWQNDRFAGHGSYSNFQIGLEKGDEDIEVMRDSGGLGEAGGLWLAGEHTAPFVALGTTTGAYWSGEAVAGRILARYGVEKVEDEETFEQYGQRKDVSGQKNGADAANLNGLAV</sequence>
<accession>A0AAV9NS52</accession>
<dbReference type="InterPro" id="IPR036188">
    <property type="entry name" value="FAD/NAD-bd_sf"/>
</dbReference>
<dbReference type="GeneID" id="89973228"/>
<feature type="domain" description="Amine oxidase" evidence="2">
    <location>
        <begin position="21"/>
        <end position="509"/>
    </location>
</feature>
<dbReference type="GO" id="GO:0003682">
    <property type="term" value="F:chromatin binding"/>
    <property type="evidence" value="ECO:0007669"/>
    <property type="project" value="TreeGrafter"/>
</dbReference>
<dbReference type="GO" id="GO:0006338">
    <property type="term" value="P:chromatin remodeling"/>
    <property type="evidence" value="ECO:0007669"/>
    <property type="project" value="TreeGrafter"/>
</dbReference>
<dbReference type="GO" id="GO:0050660">
    <property type="term" value="F:flavin adenine dinucleotide binding"/>
    <property type="evidence" value="ECO:0007669"/>
    <property type="project" value="TreeGrafter"/>
</dbReference>
<feature type="compositionally biased region" description="Low complexity" evidence="1">
    <location>
        <begin position="537"/>
        <end position="549"/>
    </location>
</feature>
<protein>
    <recommendedName>
        <fullName evidence="2">Amine oxidase domain-containing protein</fullName>
    </recommendedName>
</protein>
<dbReference type="AlphaFoldDB" id="A0AAV9NS52"/>
<proteinExistence type="predicted"/>
<evidence type="ECO:0000313" key="3">
    <source>
        <dbReference type="EMBL" id="KAK5062974.1"/>
    </source>
</evidence>
<dbReference type="PANTHER" id="PTHR10742:SF414">
    <property type="entry name" value="CONTAINING AMINE OXIDASE, PUTATIVE (AFU_ORTHOLOGUE AFUA_3G12150)-RELATED"/>
    <property type="match status" value="1"/>
</dbReference>
<dbReference type="SUPFAM" id="SSF51905">
    <property type="entry name" value="FAD/NAD(P)-binding domain"/>
    <property type="match status" value="1"/>
</dbReference>
<name>A0AAV9NS52_9EURO</name>
<evidence type="ECO:0000256" key="1">
    <source>
        <dbReference type="SAM" id="MobiDB-lite"/>
    </source>
</evidence>
<dbReference type="SUPFAM" id="SSF54373">
    <property type="entry name" value="FAD-linked reductases, C-terminal domain"/>
    <property type="match status" value="1"/>
</dbReference>
<dbReference type="Proteomes" id="UP001358417">
    <property type="component" value="Unassembled WGS sequence"/>
</dbReference>
<evidence type="ECO:0000259" key="2">
    <source>
        <dbReference type="Pfam" id="PF01593"/>
    </source>
</evidence>
<evidence type="ECO:0000313" key="4">
    <source>
        <dbReference type="Proteomes" id="UP001358417"/>
    </source>
</evidence>
<dbReference type="RefSeq" id="XP_064711246.1">
    <property type="nucleotide sequence ID" value="XM_064848622.1"/>
</dbReference>
<dbReference type="InterPro" id="IPR050281">
    <property type="entry name" value="Flavin_monoamine_oxidase"/>
</dbReference>
<gene>
    <name evidence="3" type="ORF">LTR84_005050</name>
</gene>
<dbReference type="EMBL" id="JAVRRD010000002">
    <property type="protein sequence ID" value="KAK5062974.1"/>
    <property type="molecule type" value="Genomic_DNA"/>
</dbReference>